<dbReference type="EC" id="3.5.4.10" evidence="10"/>
<dbReference type="InterPro" id="IPR024051">
    <property type="entry name" value="AICAR_Tfase_dup_dom_sf"/>
</dbReference>
<dbReference type="GO" id="GO:0004643">
    <property type="term" value="F:phosphoribosylaminoimidazolecarboxamide formyltransferase activity"/>
    <property type="evidence" value="ECO:0007669"/>
    <property type="project" value="UniProtKB-UniRule"/>
</dbReference>
<evidence type="ECO:0000256" key="3">
    <source>
        <dbReference type="ARBA" id="ARBA00007667"/>
    </source>
</evidence>
<evidence type="ECO:0000256" key="7">
    <source>
        <dbReference type="ARBA" id="ARBA00023268"/>
    </source>
</evidence>
<dbReference type="SMART" id="SM00798">
    <property type="entry name" value="AICARFT_IMPCHas"/>
    <property type="match status" value="1"/>
</dbReference>
<evidence type="ECO:0000256" key="1">
    <source>
        <dbReference type="ARBA" id="ARBA00004844"/>
    </source>
</evidence>
<evidence type="ECO:0000256" key="8">
    <source>
        <dbReference type="ARBA" id="ARBA00050488"/>
    </source>
</evidence>
<dbReference type="FunFam" id="3.40.50.1380:FF:000001">
    <property type="entry name" value="Bifunctional purine biosynthesis protein PurH"/>
    <property type="match status" value="1"/>
</dbReference>
<comment type="similarity">
    <text evidence="3 10">Belongs to the PurH family.</text>
</comment>
<evidence type="ECO:0000256" key="6">
    <source>
        <dbReference type="ARBA" id="ARBA00022801"/>
    </source>
</evidence>
<organism evidence="11 12">
    <name type="scientific">Thermobifida halotolerans</name>
    <dbReference type="NCBI Taxonomy" id="483545"/>
    <lineage>
        <taxon>Bacteria</taxon>
        <taxon>Bacillati</taxon>
        <taxon>Actinomycetota</taxon>
        <taxon>Actinomycetes</taxon>
        <taxon>Streptosporangiales</taxon>
        <taxon>Nocardiopsidaceae</taxon>
        <taxon>Thermobifida</taxon>
    </lineage>
</organism>
<dbReference type="InterPro" id="IPR011607">
    <property type="entry name" value="MGS-like_dom"/>
</dbReference>
<dbReference type="SMART" id="SM00851">
    <property type="entry name" value="MGS"/>
    <property type="match status" value="1"/>
</dbReference>
<dbReference type="FunFam" id="3.40.140.20:FF:000001">
    <property type="entry name" value="Bifunctional purine biosynthesis protein PurH"/>
    <property type="match status" value="1"/>
</dbReference>
<dbReference type="PANTHER" id="PTHR11692">
    <property type="entry name" value="BIFUNCTIONAL PURINE BIOSYNTHESIS PROTEIN PURH"/>
    <property type="match status" value="1"/>
</dbReference>
<dbReference type="PANTHER" id="PTHR11692:SF0">
    <property type="entry name" value="BIFUNCTIONAL PURINE BIOSYNTHESIS PROTEIN ATIC"/>
    <property type="match status" value="1"/>
</dbReference>
<dbReference type="Gene3D" id="3.40.140.20">
    <property type="match status" value="2"/>
</dbReference>
<reference evidence="11" key="1">
    <citation type="submission" date="2020-10" db="EMBL/GenBank/DDBJ databases">
        <title>De novo genome project of the cellulose decomposer Thermobifida halotolerans type strain.</title>
        <authorList>
            <person name="Nagy I."/>
            <person name="Horvath B."/>
            <person name="Kukolya J."/>
            <person name="Nagy I."/>
            <person name="Orsini M."/>
        </authorList>
    </citation>
    <scope>NUCLEOTIDE SEQUENCE</scope>
    <source>
        <strain evidence="11">DSM 44931</strain>
    </source>
</reference>
<dbReference type="NCBIfam" id="NF002049">
    <property type="entry name" value="PRK00881.1"/>
    <property type="match status" value="1"/>
</dbReference>
<evidence type="ECO:0000256" key="9">
    <source>
        <dbReference type="ARBA" id="ARBA00050687"/>
    </source>
</evidence>
<dbReference type="GO" id="GO:0006189">
    <property type="term" value="P:'de novo' IMP biosynthetic process"/>
    <property type="evidence" value="ECO:0007669"/>
    <property type="project" value="UniProtKB-UniRule"/>
</dbReference>
<dbReference type="EMBL" id="CP063196">
    <property type="protein sequence ID" value="UOE18291.1"/>
    <property type="molecule type" value="Genomic_DNA"/>
</dbReference>
<name>A0A399G0M6_9ACTN</name>
<keyword evidence="4 10" id="KW-0808">Transferase</keyword>
<dbReference type="PROSITE" id="PS51855">
    <property type="entry name" value="MGS"/>
    <property type="match status" value="1"/>
</dbReference>
<keyword evidence="12" id="KW-1185">Reference proteome</keyword>
<evidence type="ECO:0000256" key="5">
    <source>
        <dbReference type="ARBA" id="ARBA00022755"/>
    </source>
</evidence>
<comment type="pathway">
    <text evidence="2 10">Purine metabolism; IMP biosynthesis via de novo pathway; 5-formamido-1-(5-phospho-D-ribosyl)imidazole-4-carboxamide from 5-amino-1-(5-phospho-D-ribosyl)imidazole-4-carboxamide (10-formyl THF route): step 1/1.</text>
</comment>
<comment type="catalytic activity">
    <reaction evidence="9 10">
        <text>IMP + H2O = 5-formamido-1-(5-phospho-D-ribosyl)imidazole-4-carboxamide</text>
        <dbReference type="Rhea" id="RHEA:18445"/>
        <dbReference type="ChEBI" id="CHEBI:15377"/>
        <dbReference type="ChEBI" id="CHEBI:58053"/>
        <dbReference type="ChEBI" id="CHEBI:58467"/>
        <dbReference type="EC" id="3.5.4.10"/>
    </reaction>
</comment>
<gene>
    <name evidence="10 11" type="primary">purH</name>
    <name evidence="11" type="ORF">NI17_015780</name>
</gene>
<dbReference type="Pfam" id="PF01808">
    <property type="entry name" value="AICARFT_IMPCHas"/>
    <property type="match status" value="1"/>
</dbReference>
<dbReference type="EC" id="2.1.2.3" evidence="10"/>
<dbReference type="KEGG" id="thao:NI17_015780"/>
<dbReference type="InterPro" id="IPR002695">
    <property type="entry name" value="PurH-like"/>
</dbReference>
<keyword evidence="5 10" id="KW-0658">Purine biosynthesis</keyword>
<comment type="domain">
    <text evidence="10">The IMP cyclohydrolase activity resides in the N-terminal region.</text>
</comment>
<dbReference type="CDD" id="cd01421">
    <property type="entry name" value="IMPCH"/>
    <property type="match status" value="1"/>
</dbReference>
<dbReference type="InterPro" id="IPR016193">
    <property type="entry name" value="Cytidine_deaminase-like"/>
</dbReference>
<dbReference type="OrthoDB" id="9802065at2"/>
<dbReference type="Proteomes" id="UP000265719">
    <property type="component" value="Chromosome"/>
</dbReference>
<dbReference type="FunFam" id="3.40.140.20:FF:000002">
    <property type="entry name" value="Bifunctional purine biosynthesis protein PurH"/>
    <property type="match status" value="1"/>
</dbReference>
<keyword evidence="6 10" id="KW-0378">Hydrolase</keyword>
<dbReference type="Pfam" id="PF02142">
    <property type="entry name" value="MGS"/>
    <property type="match status" value="1"/>
</dbReference>
<comment type="catalytic activity">
    <reaction evidence="8 10">
        <text>(6R)-10-formyltetrahydrofolate + 5-amino-1-(5-phospho-beta-D-ribosyl)imidazole-4-carboxamide = 5-formamido-1-(5-phospho-D-ribosyl)imidazole-4-carboxamide + (6S)-5,6,7,8-tetrahydrofolate</text>
        <dbReference type="Rhea" id="RHEA:22192"/>
        <dbReference type="ChEBI" id="CHEBI:57453"/>
        <dbReference type="ChEBI" id="CHEBI:58467"/>
        <dbReference type="ChEBI" id="CHEBI:58475"/>
        <dbReference type="ChEBI" id="CHEBI:195366"/>
        <dbReference type="EC" id="2.1.2.3"/>
    </reaction>
</comment>
<dbReference type="AlphaFoldDB" id="A0A399G0M6"/>
<evidence type="ECO:0000256" key="10">
    <source>
        <dbReference type="HAMAP-Rule" id="MF_00139"/>
    </source>
</evidence>
<evidence type="ECO:0000313" key="12">
    <source>
        <dbReference type="Proteomes" id="UP000265719"/>
    </source>
</evidence>
<evidence type="ECO:0000313" key="11">
    <source>
        <dbReference type="EMBL" id="UOE18291.1"/>
    </source>
</evidence>
<protein>
    <recommendedName>
        <fullName evidence="10">Bifunctional purine biosynthesis protein PurH</fullName>
    </recommendedName>
    <domain>
        <recommendedName>
            <fullName evidence="10">Phosphoribosylaminoimidazolecarboxamide formyltransferase</fullName>
            <ecNumber evidence="10">2.1.2.3</ecNumber>
        </recommendedName>
        <alternativeName>
            <fullName evidence="10">AICAR transformylase</fullName>
        </alternativeName>
    </domain>
    <domain>
        <recommendedName>
            <fullName evidence="10">IMP cyclohydrolase</fullName>
            <ecNumber evidence="10">3.5.4.10</ecNumber>
        </recommendedName>
        <alternativeName>
            <fullName evidence="10">ATIC</fullName>
        </alternativeName>
        <alternativeName>
            <fullName evidence="10">IMP synthase</fullName>
        </alternativeName>
        <alternativeName>
            <fullName evidence="10">Inosinicase</fullName>
        </alternativeName>
    </domain>
</protein>
<dbReference type="PIRSF" id="PIRSF000414">
    <property type="entry name" value="AICARFT_IMPCHas"/>
    <property type="match status" value="1"/>
</dbReference>
<dbReference type="Gene3D" id="3.40.50.1380">
    <property type="entry name" value="Methylglyoxal synthase-like domain"/>
    <property type="match status" value="1"/>
</dbReference>
<keyword evidence="7 10" id="KW-0511">Multifunctional enzyme</keyword>
<accession>A0A399G0M6</accession>
<proteinExistence type="inferred from homology"/>
<dbReference type="SUPFAM" id="SSF52335">
    <property type="entry name" value="Methylglyoxal synthase-like"/>
    <property type="match status" value="1"/>
</dbReference>
<sequence length="522" mass="54868">MTQQAVRRALISVYDKTGLEALGLGLAEAGVEIVSTGSTASRLAEAGVPVTPVEDVTGFPECFEGRVKTLHPNVHAGLLADRTKADHRAQLDELGIAPFDLVVVNLYPFADTVASGASPEECIEKIDIGGPAMVRAAAKNHPSVAVVVDPARYDEALEAVRAGGFTLEQRRRLAAAAYAHTASYDAAVAGWFASVYAPDEVAAESGWPEFTAVAYTRQATLRYGENPHQGAALYRSQDPADRGLAGARQLHGKEMSYNNYVDGDAALRAAYDFADPCVAIIKHANPCGIAVGASIAEAHRKAHACDPVSAFGGVIAANRIVDEAMAAQVAEVFTEVVAAPGFTPEAVEVLTRKKNIRLLEVAEPDRSARPETRQISGGLLLQSADLVDAPGDDPAAWQLRAGPAADEATLADLVFAWRAVRSVKSNAILLAADRATVGVGMGQVNRVDSARLAVSRAGDRVKGAVAASDAFFPFPDGLEVLTDAGVRAVVQPGGSVRDEEVVAAAERAGVTLYFTGTRHFFH</sequence>
<dbReference type="HAMAP" id="MF_00139">
    <property type="entry name" value="PurH"/>
    <property type="match status" value="1"/>
</dbReference>
<dbReference type="InterPro" id="IPR036914">
    <property type="entry name" value="MGS-like_dom_sf"/>
</dbReference>
<evidence type="ECO:0000256" key="2">
    <source>
        <dbReference type="ARBA" id="ARBA00004954"/>
    </source>
</evidence>
<dbReference type="GO" id="GO:0005829">
    <property type="term" value="C:cytosol"/>
    <property type="evidence" value="ECO:0007669"/>
    <property type="project" value="TreeGrafter"/>
</dbReference>
<dbReference type="SUPFAM" id="SSF53927">
    <property type="entry name" value="Cytidine deaminase-like"/>
    <property type="match status" value="1"/>
</dbReference>
<dbReference type="RefSeq" id="WP_068693278.1">
    <property type="nucleotide sequence ID" value="NZ_CP063196.1"/>
</dbReference>
<dbReference type="NCBIfam" id="TIGR00355">
    <property type="entry name" value="purH"/>
    <property type="match status" value="1"/>
</dbReference>
<evidence type="ECO:0000256" key="4">
    <source>
        <dbReference type="ARBA" id="ARBA00022679"/>
    </source>
</evidence>
<comment type="pathway">
    <text evidence="1 10">Purine metabolism; IMP biosynthesis via de novo pathway; IMP from 5-formamido-1-(5-phospho-D-ribosyl)imidazole-4-carboxamide: step 1/1.</text>
</comment>
<dbReference type="GO" id="GO:0003937">
    <property type="term" value="F:IMP cyclohydrolase activity"/>
    <property type="evidence" value="ECO:0007669"/>
    <property type="project" value="UniProtKB-UniRule"/>
</dbReference>